<dbReference type="GO" id="GO:0102682">
    <property type="term" value="F:cytokinin riboside 5'-monophosphate phosphoribohydrolase activity"/>
    <property type="evidence" value="ECO:0007669"/>
    <property type="project" value="RHEA"/>
</dbReference>
<evidence type="ECO:0000256" key="2">
    <source>
        <dbReference type="RuleBase" id="RU363015"/>
    </source>
</evidence>
<evidence type="ECO:0000313" key="3">
    <source>
        <dbReference type="EMBL" id="KIC58678.1"/>
    </source>
</evidence>
<dbReference type="SUPFAM" id="SSF102405">
    <property type="entry name" value="MCP/YpsA-like"/>
    <property type="match status" value="1"/>
</dbReference>
<dbReference type="EC" id="3.2.2.n1" evidence="2"/>
<dbReference type="Proteomes" id="UP000031202">
    <property type="component" value="Unassembled WGS sequence"/>
</dbReference>
<dbReference type="PANTHER" id="PTHR31223:SF70">
    <property type="entry name" value="LOG FAMILY PROTEIN YJL055W"/>
    <property type="match status" value="1"/>
</dbReference>
<comment type="similarity">
    <text evidence="1 2">Belongs to the LOG family.</text>
</comment>
<dbReference type="Pfam" id="PF03641">
    <property type="entry name" value="Lysine_decarbox"/>
    <property type="match status" value="1"/>
</dbReference>
<dbReference type="InterPro" id="IPR031100">
    <property type="entry name" value="LOG_fam"/>
</dbReference>
<dbReference type="InterPro" id="IPR005269">
    <property type="entry name" value="LOG"/>
</dbReference>
<comment type="caution">
    <text evidence="3">The sequence shown here is derived from an EMBL/GenBank/DDBJ whole genome shotgun (WGS) entry which is preliminary data.</text>
</comment>
<dbReference type="AlphaFoldDB" id="A0A0B4DWP4"/>
<proteinExistence type="inferred from homology"/>
<dbReference type="NCBIfam" id="TIGR00730">
    <property type="entry name" value="Rossman fold protein, TIGR00730 family"/>
    <property type="match status" value="1"/>
</dbReference>
<dbReference type="GO" id="GO:0009691">
    <property type="term" value="P:cytokinin biosynthetic process"/>
    <property type="evidence" value="ECO:0007669"/>
    <property type="project" value="UniProtKB-UniRule"/>
</dbReference>
<organism evidence="3 4">
    <name type="scientific">Microbacterium hominis</name>
    <dbReference type="NCBI Taxonomy" id="162426"/>
    <lineage>
        <taxon>Bacteria</taxon>
        <taxon>Bacillati</taxon>
        <taxon>Actinomycetota</taxon>
        <taxon>Actinomycetes</taxon>
        <taxon>Micrococcales</taxon>
        <taxon>Microbacteriaceae</taxon>
        <taxon>Microbacterium</taxon>
    </lineage>
</organism>
<dbReference type="RefSeq" id="WP_039413730.1">
    <property type="nucleotide sequence ID" value="NZ_JWSZ01000006.1"/>
</dbReference>
<dbReference type="GO" id="GO:0005829">
    <property type="term" value="C:cytosol"/>
    <property type="evidence" value="ECO:0007669"/>
    <property type="project" value="TreeGrafter"/>
</dbReference>
<gene>
    <name evidence="3" type="ORF">RM52_04845</name>
</gene>
<protein>
    <recommendedName>
        <fullName evidence="2">Cytokinin riboside 5'-monophosphate phosphoribohydrolase</fullName>
        <ecNumber evidence="2">3.2.2.n1</ecNumber>
    </recommendedName>
</protein>
<dbReference type="Gene3D" id="3.40.50.450">
    <property type="match status" value="1"/>
</dbReference>
<dbReference type="PANTHER" id="PTHR31223">
    <property type="entry name" value="LOG FAMILY PROTEIN YJL055W"/>
    <property type="match status" value="1"/>
</dbReference>
<comment type="catalytic activity">
    <reaction evidence="2">
        <text>9-ribosyl-trans-zeatin 5'-phosphate + H2O = trans-zeatin + D-ribose 5-phosphate</text>
        <dbReference type="Rhea" id="RHEA:48564"/>
        <dbReference type="ChEBI" id="CHEBI:15377"/>
        <dbReference type="ChEBI" id="CHEBI:16522"/>
        <dbReference type="ChEBI" id="CHEBI:78346"/>
        <dbReference type="ChEBI" id="CHEBI:87947"/>
        <dbReference type="EC" id="3.2.2.n1"/>
    </reaction>
</comment>
<evidence type="ECO:0000256" key="1">
    <source>
        <dbReference type="ARBA" id="ARBA00006763"/>
    </source>
</evidence>
<dbReference type="EMBL" id="JWSZ01000006">
    <property type="protein sequence ID" value="KIC58678.1"/>
    <property type="molecule type" value="Genomic_DNA"/>
</dbReference>
<reference evidence="3 4" key="1">
    <citation type="submission" date="2014-12" db="EMBL/GenBank/DDBJ databases">
        <title>Genome sequencing of Microbacterium hominis TPW29.</title>
        <authorList>
            <person name="Tan P.W."/>
            <person name="Chan K.-G."/>
        </authorList>
    </citation>
    <scope>NUCLEOTIDE SEQUENCE [LARGE SCALE GENOMIC DNA]</scope>
    <source>
        <strain evidence="3 4">TPW29</strain>
    </source>
</reference>
<keyword evidence="2" id="KW-0203">Cytokinin biosynthesis</keyword>
<evidence type="ECO:0000313" key="4">
    <source>
        <dbReference type="Proteomes" id="UP000031202"/>
    </source>
</evidence>
<comment type="catalytic activity">
    <reaction evidence="2">
        <text>N(6)-(dimethylallyl)adenosine 5'-phosphate + H2O = N(6)-dimethylallyladenine + D-ribose 5-phosphate</text>
        <dbReference type="Rhea" id="RHEA:48560"/>
        <dbReference type="ChEBI" id="CHEBI:15377"/>
        <dbReference type="ChEBI" id="CHEBI:17660"/>
        <dbReference type="ChEBI" id="CHEBI:57526"/>
        <dbReference type="ChEBI" id="CHEBI:78346"/>
        <dbReference type="EC" id="3.2.2.n1"/>
    </reaction>
</comment>
<sequence length="205" mass="21694">MSRFTVTVFCGSSPGFDPVYVEAARAVGTAIGQAGMALVYGGGHVGLMGTVADAALAAGAEVTGIIPRALQAREAVNEDLTELIVVDTMHERKMLMADRADAFLALPGGPGTLEELTEQWTWAQLGIHEKPVGLLNVAGYFDPLLAFVANMRDRGFTHPRYTDMLVVATAATEALARLRDYVPPARPEISPGAEMTGAMALPVRP</sequence>
<name>A0A0B4DWP4_9MICO</name>
<accession>A0A0B4DWP4</accession>
<keyword evidence="2" id="KW-0378">Hydrolase</keyword>